<protein>
    <submittedName>
        <fullName evidence="1">Uncharacterized protein</fullName>
    </submittedName>
</protein>
<organism evidence="1 2">
    <name type="scientific">Hominibacterium faecale</name>
    <dbReference type="NCBI Taxonomy" id="2839743"/>
    <lineage>
        <taxon>Bacteria</taxon>
        <taxon>Bacillati</taxon>
        <taxon>Bacillota</taxon>
        <taxon>Clostridia</taxon>
        <taxon>Peptostreptococcales</taxon>
        <taxon>Anaerovoracaceae</taxon>
        <taxon>Hominibacterium</taxon>
    </lineage>
</organism>
<evidence type="ECO:0000313" key="2">
    <source>
        <dbReference type="Proteomes" id="UP001065549"/>
    </source>
</evidence>
<comment type="caution">
    <text evidence="1">The sequence shown here is derived from an EMBL/GenBank/DDBJ whole genome shotgun (WGS) entry which is preliminary data.</text>
</comment>
<dbReference type="AlphaFoldDB" id="A0A9J6QXC2"/>
<keyword evidence="2" id="KW-1185">Reference proteome</keyword>
<gene>
    <name evidence="1" type="ORF">OBO34_17545</name>
</gene>
<accession>A0A9J6QXC2</accession>
<sequence>MIVLVKDSNGNVVIEKEISQKEVLLRLCVRDDDFSDEQKEYSLEQVFGSYH</sequence>
<proteinExistence type="predicted"/>
<evidence type="ECO:0000313" key="1">
    <source>
        <dbReference type="EMBL" id="MCU7380142.1"/>
    </source>
</evidence>
<name>A0A9J6QXC2_9FIRM</name>
<dbReference type="RefSeq" id="WP_227755515.1">
    <property type="nucleotide sequence ID" value="NZ_JAJAGH010000012.1"/>
</dbReference>
<dbReference type="Proteomes" id="UP001065549">
    <property type="component" value="Unassembled WGS sequence"/>
</dbReference>
<dbReference type="EMBL" id="JAOSHN010000008">
    <property type="protein sequence ID" value="MCU7380142.1"/>
    <property type="molecule type" value="Genomic_DNA"/>
</dbReference>
<reference evidence="1" key="1">
    <citation type="submission" date="2022-09" db="EMBL/GenBank/DDBJ databases">
        <title>Culturomic study of gut microbiota in children with autism spectrum disorder.</title>
        <authorList>
            <person name="Efimov B.A."/>
            <person name="Chaplin A.V."/>
            <person name="Sokolova S.R."/>
            <person name="Pikina A.P."/>
            <person name="Korzhanova M."/>
            <person name="Belova V."/>
            <person name="Korostin D."/>
        </authorList>
    </citation>
    <scope>NUCLEOTIDE SEQUENCE</scope>
    <source>
        <strain evidence="1">ASD5510</strain>
    </source>
</reference>